<gene>
    <name evidence="1" type="ORF">F4561_002129</name>
</gene>
<proteinExistence type="predicted"/>
<organism evidence="1 2">
    <name type="scientific">Lipingzhangella halophila</name>
    <dbReference type="NCBI Taxonomy" id="1783352"/>
    <lineage>
        <taxon>Bacteria</taxon>
        <taxon>Bacillati</taxon>
        <taxon>Actinomycetota</taxon>
        <taxon>Actinomycetes</taxon>
        <taxon>Streptosporangiales</taxon>
        <taxon>Nocardiopsidaceae</taxon>
        <taxon>Lipingzhangella</taxon>
    </lineage>
</organism>
<keyword evidence="2" id="KW-1185">Reference proteome</keyword>
<dbReference type="Proteomes" id="UP000523007">
    <property type="component" value="Unassembled WGS sequence"/>
</dbReference>
<sequence length="51" mass="5816">MGLRFEELDWCSTPMGELVLRRRWDPVIGADVHEIKLGDEFLPERSTGVAS</sequence>
<reference evidence="1 2" key="1">
    <citation type="submission" date="2020-08" db="EMBL/GenBank/DDBJ databases">
        <title>Sequencing the genomes of 1000 actinobacteria strains.</title>
        <authorList>
            <person name="Klenk H.-P."/>
        </authorList>
    </citation>
    <scope>NUCLEOTIDE SEQUENCE [LARGE SCALE GENOMIC DNA]</scope>
    <source>
        <strain evidence="1 2">DSM 102030</strain>
    </source>
</reference>
<accession>A0A7W7RG30</accession>
<dbReference type="EMBL" id="JACHJT010000001">
    <property type="protein sequence ID" value="MBB4931309.1"/>
    <property type="molecule type" value="Genomic_DNA"/>
</dbReference>
<name>A0A7W7RG30_9ACTN</name>
<comment type="caution">
    <text evidence="1">The sequence shown here is derived from an EMBL/GenBank/DDBJ whole genome shotgun (WGS) entry which is preliminary data.</text>
</comment>
<dbReference type="AlphaFoldDB" id="A0A7W7RG30"/>
<evidence type="ECO:0000313" key="2">
    <source>
        <dbReference type="Proteomes" id="UP000523007"/>
    </source>
</evidence>
<evidence type="ECO:0000313" key="1">
    <source>
        <dbReference type="EMBL" id="MBB4931309.1"/>
    </source>
</evidence>
<protein>
    <submittedName>
        <fullName evidence="1">Uncharacterized protein</fullName>
    </submittedName>
</protein>